<dbReference type="InterPro" id="IPR029032">
    <property type="entry name" value="AhpD-like"/>
</dbReference>
<feature type="domain" description="Carboxymuconolactone decarboxylase-like" evidence="1">
    <location>
        <begin position="31"/>
        <end position="98"/>
    </location>
</feature>
<dbReference type="PANTHER" id="PTHR35446:SF2">
    <property type="entry name" value="CARBOXYMUCONOLACTONE DECARBOXYLASE-LIKE DOMAIN-CONTAINING PROTEIN"/>
    <property type="match status" value="1"/>
</dbReference>
<gene>
    <name evidence="2" type="ORF">C884_00515</name>
</gene>
<keyword evidence="3" id="KW-1185">Reference proteome</keyword>
<proteinExistence type="predicted"/>
<dbReference type="SUPFAM" id="SSF69118">
    <property type="entry name" value="AhpD-like"/>
    <property type="match status" value="1"/>
</dbReference>
<organism evidence="2 3">
    <name type="scientific">Kocuria palustris PEL</name>
    <dbReference type="NCBI Taxonomy" id="1236550"/>
    <lineage>
        <taxon>Bacteria</taxon>
        <taxon>Bacillati</taxon>
        <taxon>Actinomycetota</taxon>
        <taxon>Actinomycetes</taxon>
        <taxon>Micrococcales</taxon>
        <taxon>Micrococcaceae</taxon>
        <taxon>Kocuria</taxon>
    </lineage>
</organism>
<evidence type="ECO:0000313" key="3">
    <source>
        <dbReference type="Proteomes" id="UP000009877"/>
    </source>
</evidence>
<protein>
    <submittedName>
        <fullName evidence="2">Alkylhydroperoxidase-like protein</fullName>
    </submittedName>
</protein>
<dbReference type="PANTHER" id="PTHR35446">
    <property type="entry name" value="SI:CH211-175M2.5"/>
    <property type="match status" value="1"/>
</dbReference>
<reference evidence="2 3" key="1">
    <citation type="journal article" date="2014" name="Genome Announc.">
        <title>Draft Genome Sequence of Kocuria palustris PEL.</title>
        <authorList>
            <person name="Sharma G."/>
            <person name="Khatri I."/>
            <person name="Subramanian S."/>
        </authorList>
    </citation>
    <scope>NUCLEOTIDE SEQUENCE [LARGE SCALE GENOMIC DNA]</scope>
    <source>
        <strain evidence="2 3">PEL</strain>
    </source>
</reference>
<dbReference type="EMBL" id="ANHZ02000015">
    <property type="protein sequence ID" value="EME36347.1"/>
    <property type="molecule type" value="Genomic_DNA"/>
</dbReference>
<evidence type="ECO:0000259" key="1">
    <source>
        <dbReference type="Pfam" id="PF02627"/>
    </source>
</evidence>
<dbReference type="RefSeq" id="WP_006214937.1">
    <property type="nucleotide sequence ID" value="NZ_ANHZ02000015.1"/>
</dbReference>
<dbReference type="Pfam" id="PF02627">
    <property type="entry name" value="CMD"/>
    <property type="match status" value="1"/>
</dbReference>
<dbReference type="NCBIfam" id="TIGR00778">
    <property type="entry name" value="ahpD_dom"/>
    <property type="match status" value="1"/>
</dbReference>
<accession>M2WD05</accession>
<dbReference type="InterPro" id="IPR003779">
    <property type="entry name" value="CMD-like"/>
</dbReference>
<evidence type="ECO:0000313" key="2">
    <source>
        <dbReference type="EMBL" id="EME36347.1"/>
    </source>
</evidence>
<name>M2WD05_9MICC</name>
<dbReference type="AlphaFoldDB" id="M2WD05"/>
<dbReference type="Proteomes" id="UP000009877">
    <property type="component" value="Unassembled WGS sequence"/>
</dbReference>
<dbReference type="InterPro" id="IPR004675">
    <property type="entry name" value="AhpD_core"/>
</dbReference>
<dbReference type="GO" id="GO:0051920">
    <property type="term" value="F:peroxiredoxin activity"/>
    <property type="evidence" value="ECO:0007669"/>
    <property type="project" value="InterPro"/>
</dbReference>
<comment type="caution">
    <text evidence="2">The sequence shown here is derived from an EMBL/GenBank/DDBJ whole genome shotgun (WGS) entry which is preliminary data.</text>
</comment>
<dbReference type="Gene3D" id="1.20.1290.10">
    <property type="entry name" value="AhpD-like"/>
    <property type="match status" value="1"/>
</dbReference>
<sequence length="166" mass="18386">MSEDPRFYLDKADPASWKALNGLSRQVADSLAEAGLSRVVAELINVRVSQLNGCGFCLDMHVKLARRAGVTDRQLAVLTAWEETELFDDVECAGLTVAEIAAELPDQVTRRSRLEAAREVLTDAQFSAVQWAAITIGAFNRLSILSEYPVQERALDRKKKAEARHD</sequence>